<protein>
    <recommendedName>
        <fullName evidence="4">DNA repair protein RecO</fullName>
    </recommendedName>
    <alternativeName>
        <fullName evidence="4">Recombination protein O</fullName>
    </alternativeName>
</protein>
<keyword evidence="7" id="KW-1185">Reference proteome</keyword>
<evidence type="ECO:0000256" key="2">
    <source>
        <dbReference type="ARBA" id="ARBA00023172"/>
    </source>
</evidence>
<evidence type="ECO:0000256" key="4">
    <source>
        <dbReference type="HAMAP-Rule" id="MF_00201"/>
    </source>
</evidence>
<evidence type="ECO:0000259" key="5">
    <source>
        <dbReference type="Pfam" id="PF11967"/>
    </source>
</evidence>
<dbReference type="InterPro" id="IPR037278">
    <property type="entry name" value="ARFGAP/RecO"/>
</dbReference>
<comment type="similarity">
    <text evidence="4">Belongs to the RecO family.</text>
</comment>
<comment type="function">
    <text evidence="4">Involved in DNA repair and RecF pathway recombination.</text>
</comment>
<dbReference type="SUPFAM" id="SSF57863">
    <property type="entry name" value="ArfGap/RecO-like zinc finger"/>
    <property type="match status" value="1"/>
</dbReference>
<dbReference type="RefSeq" id="WP_076931105.1">
    <property type="nucleotide sequence ID" value="NZ_LT605205.1"/>
</dbReference>
<dbReference type="AlphaFoldDB" id="A0A1R3T9H4"/>
<sequence>MLFKTEGIVLGATSYSDTYSIAHLFTRDFGRVSYLLPISRGKKTKIRNSLFFPLSVLYLEVEHMPLRDVQRLKEVERQFPLYGLCTNMTKVSLAFFISEFLSFILRESDNNELTFDYLKNSIETLEATEKGLANFHLALMMGLTRFLGIYPNTEFTGNYSFFDLQHGEFVVNEPMHSYYLDRKESHYLRDLYRINYSNMHLFKLSRNNRNEIVDQLLDYYRLHIYNFPPLKSLEVLRELG</sequence>
<dbReference type="GO" id="GO:0006302">
    <property type="term" value="P:double-strand break repair"/>
    <property type="evidence" value="ECO:0007669"/>
    <property type="project" value="TreeGrafter"/>
</dbReference>
<dbReference type="NCBIfam" id="TIGR00613">
    <property type="entry name" value="reco"/>
    <property type="match status" value="1"/>
</dbReference>
<dbReference type="EMBL" id="LT605205">
    <property type="protein sequence ID" value="SCD21257.1"/>
    <property type="molecule type" value="Genomic_DNA"/>
</dbReference>
<name>A0A1R3T9H4_9BACT</name>
<dbReference type="KEGG" id="psac:PSM36_2454"/>
<dbReference type="Pfam" id="PF02565">
    <property type="entry name" value="RecO_C"/>
    <property type="match status" value="1"/>
</dbReference>
<dbReference type="InterPro" id="IPR022572">
    <property type="entry name" value="DNA_rep/recomb_RecO_N"/>
</dbReference>
<dbReference type="GO" id="GO:0043590">
    <property type="term" value="C:bacterial nucleoid"/>
    <property type="evidence" value="ECO:0007669"/>
    <property type="project" value="TreeGrafter"/>
</dbReference>
<proteinExistence type="inferred from homology"/>
<keyword evidence="1 4" id="KW-0227">DNA damage</keyword>
<evidence type="ECO:0000313" key="7">
    <source>
        <dbReference type="Proteomes" id="UP000187464"/>
    </source>
</evidence>
<dbReference type="InterPro" id="IPR003717">
    <property type="entry name" value="RecO"/>
</dbReference>
<evidence type="ECO:0000256" key="1">
    <source>
        <dbReference type="ARBA" id="ARBA00022763"/>
    </source>
</evidence>
<evidence type="ECO:0000256" key="3">
    <source>
        <dbReference type="ARBA" id="ARBA00023204"/>
    </source>
</evidence>
<dbReference type="Pfam" id="PF11967">
    <property type="entry name" value="RecO_N"/>
    <property type="match status" value="1"/>
</dbReference>
<feature type="domain" description="DNA replication/recombination mediator RecO N-terminal" evidence="5">
    <location>
        <begin position="1"/>
        <end position="76"/>
    </location>
</feature>
<evidence type="ECO:0000313" key="6">
    <source>
        <dbReference type="EMBL" id="SCD21257.1"/>
    </source>
</evidence>
<keyword evidence="2 4" id="KW-0233">DNA recombination</keyword>
<dbReference type="GO" id="GO:0006310">
    <property type="term" value="P:DNA recombination"/>
    <property type="evidence" value="ECO:0007669"/>
    <property type="project" value="UniProtKB-UniRule"/>
</dbReference>
<accession>A0A1R3T9H4</accession>
<dbReference type="PANTHER" id="PTHR33991">
    <property type="entry name" value="DNA REPAIR PROTEIN RECO"/>
    <property type="match status" value="1"/>
</dbReference>
<keyword evidence="3 4" id="KW-0234">DNA repair</keyword>
<dbReference type="InterPro" id="IPR012340">
    <property type="entry name" value="NA-bd_OB-fold"/>
</dbReference>
<dbReference type="STRING" id="1642647.PSM36_2454"/>
<reference evidence="6 7" key="1">
    <citation type="submission" date="2016-08" db="EMBL/GenBank/DDBJ databases">
        <authorList>
            <person name="Seilhamer J.J."/>
        </authorList>
    </citation>
    <scope>NUCLEOTIDE SEQUENCE [LARGE SCALE GENOMIC DNA]</scope>
    <source>
        <strain evidence="6">M3/6</strain>
    </source>
</reference>
<dbReference type="HAMAP" id="MF_00201">
    <property type="entry name" value="RecO"/>
    <property type="match status" value="1"/>
</dbReference>
<organism evidence="6 7">
    <name type="scientific">Proteiniphilum saccharofermentans</name>
    <dbReference type="NCBI Taxonomy" id="1642647"/>
    <lineage>
        <taxon>Bacteria</taxon>
        <taxon>Pseudomonadati</taxon>
        <taxon>Bacteroidota</taxon>
        <taxon>Bacteroidia</taxon>
        <taxon>Bacteroidales</taxon>
        <taxon>Dysgonomonadaceae</taxon>
        <taxon>Proteiniphilum</taxon>
    </lineage>
</organism>
<dbReference type="PANTHER" id="PTHR33991:SF1">
    <property type="entry name" value="DNA REPAIR PROTEIN RECO"/>
    <property type="match status" value="1"/>
</dbReference>
<dbReference type="Proteomes" id="UP000187464">
    <property type="component" value="Chromosome I"/>
</dbReference>
<gene>
    <name evidence="4 6" type="primary">recO</name>
    <name evidence="6" type="ORF">PSM36_2454</name>
</gene>
<dbReference type="Gene3D" id="2.40.50.140">
    <property type="entry name" value="Nucleic acid-binding proteins"/>
    <property type="match status" value="1"/>
</dbReference>